<dbReference type="EMBL" id="PUTQ01000007">
    <property type="protein sequence ID" value="RCF51125.1"/>
    <property type="molecule type" value="Genomic_DNA"/>
</dbReference>
<reference evidence="2 3" key="1">
    <citation type="journal article" date="2018" name="PLoS ONE">
        <title>Phenotypic characterization and whole genome analysis of extended-spectrum beta-lactamase-producing bacteria isolated from dogs in Germany.</title>
        <authorList>
            <person name="Boehmer T."/>
            <person name="Vogler A.J."/>
            <person name="Thomas A."/>
            <person name="Sauer S."/>
            <person name="Hergenroether M."/>
            <person name="Straubinger R.K."/>
            <person name="Birdsell D."/>
            <person name="Keim P."/>
            <person name="Sahl J.W."/>
            <person name="Williamson C.H."/>
            <person name="Riehm J.M."/>
        </authorList>
    </citation>
    <scope>NUCLEOTIDE SEQUENCE [LARGE SCALE GENOMIC DNA]</scope>
    <source>
        <strain evidence="2 3">AFG_SD03_1510_Ahy_093</strain>
    </source>
</reference>
<protein>
    <submittedName>
        <fullName evidence="2">Uncharacterized protein</fullName>
    </submittedName>
</protein>
<dbReference type="Proteomes" id="UP000253075">
    <property type="component" value="Unassembled WGS sequence"/>
</dbReference>
<evidence type="ECO:0000256" key="1">
    <source>
        <dbReference type="SAM" id="MobiDB-lite"/>
    </source>
</evidence>
<comment type="caution">
    <text evidence="2">The sequence shown here is derived from an EMBL/GenBank/DDBJ whole genome shotgun (WGS) entry which is preliminary data.</text>
</comment>
<sequence length="62" mass="6576">MTLQLSDQVIHTSSPLLISQLAKQAAGESLFLGEVVFECQQQSDSDPSVDHFPTAANTMGVG</sequence>
<feature type="region of interest" description="Disordered" evidence="1">
    <location>
        <begin position="43"/>
        <end position="62"/>
    </location>
</feature>
<evidence type="ECO:0000313" key="3">
    <source>
        <dbReference type="Proteomes" id="UP000253075"/>
    </source>
</evidence>
<dbReference type="AlphaFoldDB" id="A0ABD7GAR6"/>
<gene>
    <name evidence="2" type="ORF">C6C11_06740</name>
</gene>
<reference evidence="3" key="2">
    <citation type="submission" date="2018-02" db="EMBL/GenBank/DDBJ databases">
        <title>Phenotypic characterization and whole genome analysis of multidrug-resistant, extended-spectrum beta-lactamase-producing bacteria isolated from dogs in Germany.</title>
        <authorList>
            <person name="Williamson C."/>
        </authorList>
    </citation>
    <scope>NUCLEOTIDE SEQUENCE [LARGE SCALE GENOMIC DNA]</scope>
    <source>
        <strain evidence="3">AFG_SD03_1510_Ahy_093</strain>
    </source>
</reference>
<evidence type="ECO:0000313" key="2">
    <source>
        <dbReference type="EMBL" id="RCF51125.1"/>
    </source>
</evidence>
<accession>A0ABD7GAR6</accession>
<proteinExistence type="predicted"/>
<organism evidence="2 3">
    <name type="scientific">Aeromonas hydrophila</name>
    <dbReference type="NCBI Taxonomy" id="644"/>
    <lineage>
        <taxon>Bacteria</taxon>
        <taxon>Pseudomonadati</taxon>
        <taxon>Pseudomonadota</taxon>
        <taxon>Gammaproteobacteria</taxon>
        <taxon>Aeromonadales</taxon>
        <taxon>Aeromonadaceae</taxon>
        <taxon>Aeromonas</taxon>
    </lineage>
</organism>
<name>A0ABD7GAR6_AERHY</name>